<dbReference type="GO" id="GO:0160142">
    <property type="term" value="F:23S rRNA pseudouridine(746) synthase activity"/>
    <property type="evidence" value="ECO:0007669"/>
    <property type="project" value="UniProtKB-EC"/>
</dbReference>
<dbReference type="KEGG" id="rhg:EXZ61_16240"/>
<dbReference type="RefSeq" id="WP_142812753.1">
    <property type="nucleotide sequence ID" value="NZ_CP036282.1"/>
</dbReference>
<dbReference type="InterPro" id="IPR006224">
    <property type="entry name" value="PsdUridine_synth_RluA-like_CS"/>
</dbReference>
<comment type="function">
    <text evidence="7">Dual specificity enzyme that catalyzes the synthesis of pseudouridine from uracil-746 in 23S ribosomal RNA and from uracil-32 in the anticodon stem and loop of transfer RNAs.</text>
</comment>
<protein>
    <recommendedName>
        <fullName evidence="10">Dual-specificity RNA pseudouridine synthase RluA</fullName>
        <ecNumber evidence="8">5.4.99.28</ecNumber>
        <ecNumber evidence="9">5.4.99.29</ecNumber>
    </recommendedName>
    <alternativeName>
        <fullName evidence="11">23S rRNA pseudouridine(746) synthase</fullName>
    </alternativeName>
    <alternativeName>
        <fullName evidence="14">Ribosomal large subunit pseudouridine synthase A</fullName>
    </alternativeName>
    <alternativeName>
        <fullName evidence="13">rRNA pseudouridylate synthase A</fullName>
    </alternativeName>
    <alternativeName>
        <fullName evidence="15">rRNA-uridine isomerase A</fullName>
    </alternativeName>
    <alternativeName>
        <fullName evidence="12">tRNA pseudouridine(32) synthase</fullName>
    </alternativeName>
</protein>
<evidence type="ECO:0000256" key="11">
    <source>
        <dbReference type="ARBA" id="ARBA00041266"/>
    </source>
</evidence>
<dbReference type="InterPro" id="IPR050188">
    <property type="entry name" value="RluA_PseudoU_synthase"/>
</dbReference>
<dbReference type="Proteomes" id="UP000317365">
    <property type="component" value="Chromosome"/>
</dbReference>
<dbReference type="InterPro" id="IPR006145">
    <property type="entry name" value="PsdUridine_synth_RsuA/RluA"/>
</dbReference>
<name>A0A515ESJ4_9BURK</name>
<dbReference type="PROSITE" id="PS01129">
    <property type="entry name" value="PSI_RLU"/>
    <property type="match status" value="1"/>
</dbReference>
<dbReference type="SUPFAM" id="SSF55120">
    <property type="entry name" value="Pseudouridine synthase"/>
    <property type="match status" value="1"/>
</dbReference>
<evidence type="ECO:0000256" key="5">
    <source>
        <dbReference type="ARBA" id="ARBA00036184"/>
    </source>
</evidence>
<proteinExistence type="inferred from homology"/>
<evidence type="ECO:0000256" key="4">
    <source>
        <dbReference type="ARBA" id="ARBA00023235"/>
    </source>
</evidence>
<dbReference type="Gene3D" id="3.30.2350.10">
    <property type="entry name" value="Pseudouridine synthase"/>
    <property type="match status" value="1"/>
</dbReference>
<evidence type="ECO:0000256" key="2">
    <source>
        <dbReference type="ARBA" id="ARBA00022552"/>
    </source>
</evidence>
<evidence type="ECO:0000256" key="10">
    <source>
        <dbReference type="ARBA" id="ARBA00039988"/>
    </source>
</evidence>
<dbReference type="EC" id="5.4.99.28" evidence="8"/>
<keyword evidence="4" id="KW-0413">Isomerase</keyword>
<dbReference type="GO" id="GO:0000455">
    <property type="term" value="P:enzyme-directed rRNA pseudouridine synthesis"/>
    <property type="evidence" value="ECO:0007669"/>
    <property type="project" value="TreeGrafter"/>
</dbReference>
<reference evidence="18" key="2">
    <citation type="journal article" date="2020" name="Int. J. Syst. Evol. Microbiol.">
        <title>Genomic insights into a novel species Rhodoferax aquaticus sp. nov., isolated from freshwater.</title>
        <authorList>
            <person name="Li T."/>
            <person name="Zhuo Y."/>
            <person name="Jin C.Z."/>
            <person name="Wu X."/>
            <person name="Ko S.R."/>
            <person name="Jin F.J."/>
            <person name="Ahn C.Y."/>
            <person name="Oh H.M."/>
            <person name="Lee H.G."/>
            <person name="Jin L."/>
        </authorList>
    </citation>
    <scope>NUCLEOTIDE SEQUENCE [LARGE SCALE GENOMIC DNA]</scope>
    <source>
        <strain evidence="18">Gr-4</strain>
    </source>
</reference>
<evidence type="ECO:0000313" key="17">
    <source>
        <dbReference type="EMBL" id="QDL55598.1"/>
    </source>
</evidence>
<keyword evidence="3" id="KW-0819">tRNA processing</keyword>
<evidence type="ECO:0000256" key="1">
    <source>
        <dbReference type="ARBA" id="ARBA00010876"/>
    </source>
</evidence>
<evidence type="ECO:0000259" key="16">
    <source>
        <dbReference type="Pfam" id="PF00849"/>
    </source>
</evidence>
<evidence type="ECO:0000256" key="7">
    <source>
        <dbReference type="ARBA" id="ARBA00037305"/>
    </source>
</evidence>
<comment type="catalytic activity">
    <reaction evidence="6">
        <text>uridine(746) in 23S rRNA = pseudouridine(746) in 23S rRNA</text>
        <dbReference type="Rhea" id="RHEA:42548"/>
        <dbReference type="Rhea" id="RHEA-COMP:10109"/>
        <dbReference type="Rhea" id="RHEA-COMP:10110"/>
        <dbReference type="ChEBI" id="CHEBI:65314"/>
        <dbReference type="ChEBI" id="CHEBI:65315"/>
        <dbReference type="EC" id="5.4.99.29"/>
    </reaction>
</comment>
<evidence type="ECO:0000256" key="8">
    <source>
        <dbReference type="ARBA" id="ARBA00038944"/>
    </source>
</evidence>
<dbReference type="Pfam" id="PF00849">
    <property type="entry name" value="PseudoU_synth_2"/>
    <property type="match status" value="1"/>
</dbReference>
<comment type="similarity">
    <text evidence="1">Belongs to the pseudouridine synthase RluA family.</text>
</comment>
<keyword evidence="18" id="KW-1185">Reference proteome</keyword>
<dbReference type="AlphaFoldDB" id="A0A515ESJ4"/>
<dbReference type="EC" id="5.4.99.29" evidence="9"/>
<organism evidence="17 18">
    <name type="scientific">Rhodoferax aquaticus</name>
    <dbReference type="NCBI Taxonomy" id="2527691"/>
    <lineage>
        <taxon>Bacteria</taxon>
        <taxon>Pseudomonadati</taxon>
        <taxon>Pseudomonadota</taxon>
        <taxon>Betaproteobacteria</taxon>
        <taxon>Burkholderiales</taxon>
        <taxon>Comamonadaceae</taxon>
        <taxon>Rhodoferax</taxon>
    </lineage>
</organism>
<dbReference type="GO" id="GO:0003723">
    <property type="term" value="F:RNA binding"/>
    <property type="evidence" value="ECO:0007669"/>
    <property type="project" value="InterPro"/>
</dbReference>
<dbReference type="CDD" id="cd02869">
    <property type="entry name" value="PseudoU_synth_RluA_like"/>
    <property type="match status" value="1"/>
</dbReference>
<evidence type="ECO:0000313" key="18">
    <source>
        <dbReference type="Proteomes" id="UP000317365"/>
    </source>
</evidence>
<accession>A0A515ESJ4</accession>
<evidence type="ECO:0000256" key="13">
    <source>
        <dbReference type="ARBA" id="ARBA00042844"/>
    </source>
</evidence>
<evidence type="ECO:0000256" key="6">
    <source>
        <dbReference type="ARBA" id="ARBA00036916"/>
    </source>
</evidence>
<dbReference type="PANTHER" id="PTHR21600">
    <property type="entry name" value="MITOCHONDRIAL RNA PSEUDOURIDINE SYNTHASE"/>
    <property type="match status" value="1"/>
</dbReference>
<evidence type="ECO:0000256" key="15">
    <source>
        <dbReference type="ARBA" id="ARBA00043143"/>
    </source>
</evidence>
<evidence type="ECO:0000256" key="9">
    <source>
        <dbReference type="ARBA" id="ARBA00038945"/>
    </source>
</evidence>
<evidence type="ECO:0000256" key="14">
    <source>
        <dbReference type="ARBA" id="ARBA00042883"/>
    </source>
</evidence>
<evidence type="ECO:0000256" key="3">
    <source>
        <dbReference type="ARBA" id="ARBA00022694"/>
    </source>
</evidence>
<evidence type="ECO:0000256" key="12">
    <source>
        <dbReference type="ARBA" id="ARBA00042372"/>
    </source>
</evidence>
<dbReference type="EMBL" id="CP036282">
    <property type="protein sequence ID" value="QDL55598.1"/>
    <property type="molecule type" value="Genomic_DNA"/>
</dbReference>
<dbReference type="PANTHER" id="PTHR21600:SF91">
    <property type="entry name" value="DUAL-SPECIFICITY RNA PSEUDOURIDINE SYNTHASE RLUA"/>
    <property type="match status" value="1"/>
</dbReference>
<keyword evidence="2" id="KW-0698">rRNA processing</keyword>
<sequence>MPDSDALALDARWIVYADDSLVVVNKPPGLLSVPGRGLDKQDCASLRVAQSFKDALVVHRLDMSTSGLLVMARGLKAQRYLSAAFAQRMVRKRYHAIVSGCLHAPQGEWQSIALPIAVDWPNRPRRVIDHDHGQASTTRVRWTLYNPHTNTSHVELEPITGRSHQLRVHMMAIGHPILGDALYAPEALQAQADRLLLHATSLSFIHPSESGWVRFDSPTTFPTVKPIQT</sequence>
<feature type="domain" description="Pseudouridine synthase RsuA/RluA-like" evidence="16">
    <location>
        <begin position="21"/>
        <end position="170"/>
    </location>
</feature>
<gene>
    <name evidence="17" type="ORF">EXZ61_16240</name>
</gene>
<comment type="catalytic activity">
    <reaction evidence="5">
        <text>uridine(32) in tRNA = pseudouridine(32) in tRNA</text>
        <dbReference type="Rhea" id="RHEA:42544"/>
        <dbReference type="Rhea" id="RHEA-COMP:10107"/>
        <dbReference type="Rhea" id="RHEA-COMP:10108"/>
        <dbReference type="ChEBI" id="CHEBI:65314"/>
        <dbReference type="ChEBI" id="CHEBI:65315"/>
        <dbReference type="EC" id="5.4.99.28"/>
    </reaction>
</comment>
<dbReference type="InterPro" id="IPR020103">
    <property type="entry name" value="PsdUridine_synth_cat_dom_sf"/>
</dbReference>
<dbReference type="GO" id="GO:0160151">
    <property type="term" value="F:tRNA pseudouridine(32) synthase activity"/>
    <property type="evidence" value="ECO:0007669"/>
    <property type="project" value="UniProtKB-EC"/>
</dbReference>
<dbReference type="GO" id="GO:0008033">
    <property type="term" value="P:tRNA processing"/>
    <property type="evidence" value="ECO:0007669"/>
    <property type="project" value="UniProtKB-KW"/>
</dbReference>
<reference evidence="18" key="1">
    <citation type="submission" date="2019-02" db="EMBL/GenBank/DDBJ databases">
        <title>Complete genome sequence of Rhodoferax sp. Gr-4.</title>
        <authorList>
            <person name="Jin L."/>
        </authorList>
    </citation>
    <scope>NUCLEOTIDE SEQUENCE [LARGE SCALE GENOMIC DNA]</scope>
    <source>
        <strain evidence="18">Gr-4</strain>
    </source>
</reference>